<accession>A0AA38JMI2</accession>
<keyword evidence="2" id="KW-1185">Reference proteome</keyword>
<name>A0AA38JMI2_9AGAR</name>
<evidence type="ECO:0000313" key="1">
    <source>
        <dbReference type="EMBL" id="KAJ3732441.1"/>
    </source>
</evidence>
<gene>
    <name evidence="1" type="ORF">DFJ43DRAFT_1074004</name>
</gene>
<reference evidence="1" key="1">
    <citation type="submission" date="2022-08" db="EMBL/GenBank/DDBJ databases">
        <authorList>
            <consortium name="DOE Joint Genome Institute"/>
            <person name="Min B."/>
            <person name="Sierra-Patev S."/>
            <person name="Naranjo-Ortiz M."/>
            <person name="Looney B."/>
            <person name="Konkel Z."/>
            <person name="Slot J.C."/>
            <person name="Sakamoto Y."/>
            <person name="Steenwyk J.L."/>
            <person name="Rokas A."/>
            <person name="Carro J."/>
            <person name="Camarero S."/>
            <person name="Ferreira P."/>
            <person name="Molpeceres G."/>
            <person name="Ruiz-duenas F.J."/>
            <person name="Serrano A."/>
            <person name="Henrissat B."/>
            <person name="Drula E."/>
            <person name="Hughes K.W."/>
            <person name="Mata J.L."/>
            <person name="Ishikawa N.K."/>
            <person name="Vargas-Isla R."/>
            <person name="Ushijima S."/>
            <person name="Smith C.A."/>
            <person name="Ahrendt S."/>
            <person name="Andreopoulos W."/>
            <person name="He G."/>
            <person name="LaButti K."/>
            <person name="Lipzen A."/>
            <person name="Ng V."/>
            <person name="Riley R."/>
            <person name="Sandor L."/>
            <person name="Barry K."/>
            <person name="Martinez A.T."/>
            <person name="Xiao Y."/>
            <person name="Gibbons J.G."/>
            <person name="Terashima K."/>
            <person name="Hibbett D.S."/>
            <person name="Grigoriev I.V."/>
        </authorList>
    </citation>
    <scope>NUCLEOTIDE SEQUENCE</scope>
    <source>
        <strain evidence="1">ET3784</strain>
    </source>
</reference>
<organism evidence="1 2">
    <name type="scientific">Lentinula guzmanii</name>
    <dbReference type="NCBI Taxonomy" id="2804957"/>
    <lineage>
        <taxon>Eukaryota</taxon>
        <taxon>Fungi</taxon>
        <taxon>Dikarya</taxon>
        <taxon>Basidiomycota</taxon>
        <taxon>Agaricomycotina</taxon>
        <taxon>Agaricomycetes</taxon>
        <taxon>Agaricomycetidae</taxon>
        <taxon>Agaricales</taxon>
        <taxon>Marasmiineae</taxon>
        <taxon>Omphalotaceae</taxon>
        <taxon>Lentinula</taxon>
    </lineage>
</organism>
<dbReference type="EMBL" id="JANVFO010000024">
    <property type="protein sequence ID" value="KAJ3732441.1"/>
    <property type="molecule type" value="Genomic_DNA"/>
</dbReference>
<comment type="caution">
    <text evidence="1">The sequence shown here is derived from an EMBL/GenBank/DDBJ whole genome shotgun (WGS) entry which is preliminary data.</text>
</comment>
<protein>
    <submittedName>
        <fullName evidence="1">Uncharacterized protein</fullName>
    </submittedName>
</protein>
<dbReference type="AlphaFoldDB" id="A0AA38JMI2"/>
<evidence type="ECO:0000313" key="2">
    <source>
        <dbReference type="Proteomes" id="UP001176059"/>
    </source>
</evidence>
<dbReference type="Proteomes" id="UP001176059">
    <property type="component" value="Unassembled WGS sequence"/>
</dbReference>
<proteinExistence type="predicted"/>
<sequence>MLRTLQHLPMAGMYTGLLGAEAARFPGQDSVDIFLTNPNGNVRIRQRVYCTQQGLSLAFYERSNDGGMTYTILPALLQRIDFNILGPTQPFVNAIAMSLPPTAVGHQIPVLGVVAGVGVAGYPFPWYYNIHVEQFVQADNAGPLIQEPLFYHQHYSRTGHTDLDTPIFMPGGNEHQFWRLEYDTQFNSFRRASS</sequence>
<reference evidence="1" key="2">
    <citation type="journal article" date="2023" name="Proc. Natl. Acad. Sci. U.S.A.">
        <title>A global phylogenomic analysis of the shiitake genus Lentinula.</title>
        <authorList>
            <person name="Sierra-Patev S."/>
            <person name="Min B."/>
            <person name="Naranjo-Ortiz M."/>
            <person name="Looney B."/>
            <person name="Konkel Z."/>
            <person name="Slot J.C."/>
            <person name="Sakamoto Y."/>
            <person name="Steenwyk J.L."/>
            <person name="Rokas A."/>
            <person name="Carro J."/>
            <person name="Camarero S."/>
            <person name="Ferreira P."/>
            <person name="Molpeceres G."/>
            <person name="Ruiz-Duenas F.J."/>
            <person name="Serrano A."/>
            <person name="Henrissat B."/>
            <person name="Drula E."/>
            <person name="Hughes K.W."/>
            <person name="Mata J.L."/>
            <person name="Ishikawa N.K."/>
            <person name="Vargas-Isla R."/>
            <person name="Ushijima S."/>
            <person name="Smith C.A."/>
            <person name="Donoghue J."/>
            <person name="Ahrendt S."/>
            <person name="Andreopoulos W."/>
            <person name="He G."/>
            <person name="LaButti K."/>
            <person name="Lipzen A."/>
            <person name="Ng V."/>
            <person name="Riley R."/>
            <person name="Sandor L."/>
            <person name="Barry K."/>
            <person name="Martinez A.T."/>
            <person name="Xiao Y."/>
            <person name="Gibbons J.G."/>
            <person name="Terashima K."/>
            <person name="Grigoriev I.V."/>
            <person name="Hibbett D."/>
        </authorList>
    </citation>
    <scope>NUCLEOTIDE SEQUENCE</scope>
    <source>
        <strain evidence="1">ET3784</strain>
    </source>
</reference>